<dbReference type="InterPro" id="IPR036420">
    <property type="entry name" value="BRCT_dom_sf"/>
</dbReference>
<keyword evidence="3 11" id="KW-0235">DNA replication</keyword>
<dbReference type="Pfam" id="PF03120">
    <property type="entry name" value="OB_DNA_ligase"/>
    <property type="match status" value="1"/>
</dbReference>
<protein>
    <recommendedName>
        <fullName evidence="11">DNA ligase</fullName>
        <ecNumber evidence="11">6.5.1.2</ecNumber>
    </recommendedName>
    <alternativeName>
        <fullName evidence="11">Polydeoxyribonucleotide synthase [NAD(+)]</fullName>
    </alternativeName>
</protein>
<keyword evidence="14" id="KW-1185">Reference proteome</keyword>
<feature type="active site" description="N6-AMP-lysine intermediate" evidence="11">
    <location>
        <position position="114"/>
    </location>
</feature>
<keyword evidence="4 11" id="KW-0479">Metal-binding</keyword>
<feature type="binding site" evidence="11">
    <location>
        <position position="428"/>
    </location>
    <ligand>
        <name>Zn(2+)</name>
        <dbReference type="ChEBI" id="CHEBI:29105"/>
    </ligand>
</feature>
<dbReference type="AlphaFoldDB" id="A0A344TS54"/>
<reference evidence="13 14" key="1">
    <citation type="submission" date="2018-07" db="EMBL/GenBank/DDBJ databases">
        <title>Genome sequencing of Runella.</title>
        <authorList>
            <person name="Baek M.-G."/>
            <person name="Yi H."/>
        </authorList>
    </citation>
    <scope>NUCLEOTIDE SEQUENCE [LARGE SCALE GENOMIC DNA]</scope>
    <source>
        <strain evidence="13 14">HYN0085</strain>
    </source>
</reference>
<evidence type="ECO:0000256" key="2">
    <source>
        <dbReference type="ARBA" id="ARBA00022598"/>
    </source>
</evidence>
<dbReference type="Gene3D" id="2.40.50.140">
    <property type="entry name" value="Nucleic acid-binding proteins"/>
    <property type="match status" value="1"/>
</dbReference>
<dbReference type="InterPro" id="IPR004149">
    <property type="entry name" value="Znf_DNAligase_C4"/>
</dbReference>
<dbReference type="Pfam" id="PF00533">
    <property type="entry name" value="BRCT"/>
    <property type="match status" value="1"/>
</dbReference>
<feature type="binding site" evidence="11">
    <location>
        <position position="425"/>
    </location>
    <ligand>
        <name>Zn(2+)</name>
        <dbReference type="ChEBI" id="CHEBI:29105"/>
    </ligand>
</feature>
<dbReference type="InterPro" id="IPR013840">
    <property type="entry name" value="DNAligase_N"/>
</dbReference>
<evidence type="ECO:0000256" key="8">
    <source>
        <dbReference type="ARBA" id="ARBA00023027"/>
    </source>
</evidence>
<dbReference type="InterPro" id="IPR041663">
    <property type="entry name" value="DisA/LigA_HHH"/>
</dbReference>
<keyword evidence="6 11" id="KW-0862">Zinc</keyword>
<dbReference type="Gene3D" id="1.10.150.20">
    <property type="entry name" value="5' to 3' exonuclease, C-terminal subdomain"/>
    <property type="match status" value="2"/>
</dbReference>
<evidence type="ECO:0000256" key="3">
    <source>
        <dbReference type="ARBA" id="ARBA00022705"/>
    </source>
</evidence>
<evidence type="ECO:0000256" key="1">
    <source>
        <dbReference type="ARBA" id="ARBA00004067"/>
    </source>
</evidence>
<dbReference type="Pfam" id="PF12826">
    <property type="entry name" value="HHH_2"/>
    <property type="match status" value="1"/>
</dbReference>
<sequence>MQNPAERINELTDLLNHYNHRYYQDSVSEISDYEFDTLLKELAELENQYPDLRREDSPTLRVGGGITKNFETVTHRYPMLSLGNTYNEQDLRDFDERVQKGLYGEAYEYICELKFDGISLSMTYENGVLKRAVTRGDGTRGDDITANVRTIKSLPLKISSRTQNSDSPLTAHQLPITNFEVRGEGFMPISSFEKLNKDLEAADEPTYANPRNAASGAFKLQDSAESARRGLDCYLYAFLSDDEVFETHEQSLLTLKTWGFNVSPGWRKCADIDEVLAYIHEWETKRHTLPLATDGIVIKVNSMAQQRELGFTAKSPRWAISFKYKAENKAGVLKSVSYQVGRTGALTPVANLDNLNGDGKGLQLSGTRVKRASLHNANEIERLGLMLNDVVFVEKGGEIIPKITGVDVDARSNRLLSPIVYPTHCPECGTELVRKETEANHYCPNERGCPPQLRGKVEHFIHRKALNIDSLGEGKIELLFDKNLVQIPADLYDLTYEKLFGLEKVITDEETGKTKKIGFKEKTVENILKGIEQSKNVPFKQVLFGIGIRFVGATVAEKLAAYFRNIDALMAADFEALCNVPEIGGKIAQSIVDYFSEESNRDYIGRLRAAGLQFETDDVPVVAESNALEGKSFLYTGTFAGMTREELEAKIEANGGKLLSGVSAKLNFLIVGEKPGASKVDKATKLNVKMISEEEFLGMLSVD</sequence>
<gene>
    <name evidence="11" type="primary">ligA</name>
    <name evidence="13" type="ORF">DR864_08915</name>
</gene>
<name>A0A344TS54_9BACT</name>
<dbReference type="GO" id="GO:0006281">
    <property type="term" value="P:DNA repair"/>
    <property type="evidence" value="ECO:0007669"/>
    <property type="project" value="UniProtKB-KW"/>
</dbReference>
<dbReference type="FunFam" id="1.10.150.20:FF:000006">
    <property type="entry name" value="DNA ligase"/>
    <property type="match status" value="1"/>
</dbReference>
<evidence type="ECO:0000256" key="5">
    <source>
        <dbReference type="ARBA" id="ARBA00022763"/>
    </source>
</evidence>
<dbReference type="FunFam" id="3.30.470.30:FF:000001">
    <property type="entry name" value="DNA ligase"/>
    <property type="match status" value="1"/>
</dbReference>
<dbReference type="GO" id="GO:0006260">
    <property type="term" value="P:DNA replication"/>
    <property type="evidence" value="ECO:0007669"/>
    <property type="project" value="UniProtKB-KW"/>
</dbReference>
<dbReference type="PIRSF" id="PIRSF001604">
    <property type="entry name" value="LigA"/>
    <property type="match status" value="1"/>
</dbReference>
<dbReference type="Proteomes" id="UP000251993">
    <property type="component" value="Chromosome"/>
</dbReference>
<dbReference type="Gene3D" id="3.40.50.10190">
    <property type="entry name" value="BRCT domain"/>
    <property type="match status" value="1"/>
</dbReference>
<dbReference type="InterPro" id="IPR001357">
    <property type="entry name" value="BRCT_dom"/>
</dbReference>
<dbReference type="RefSeq" id="WP_114070218.1">
    <property type="nucleotide sequence ID" value="NZ_CP030850.1"/>
</dbReference>
<dbReference type="Gene3D" id="1.10.287.610">
    <property type="entry name" value="Helix hairpin bin"/>
    <property type="match status" value="1"/>
</dbReference>
<dbReference type="PROSITE" id="PS01055">
    <property type="entry name" value="DNA_LIGASE_N1"/>
    <property type="match status" value="1"/>
</dbReference>
<feature type="binding site" evidence="11">
    <location>
        <position position="135"/>
    </location>
    <ligand>
        <name>NAD(+)</name>
        <dbReference type="ChEBI" id="CHEBI:57540"/>
    </ligand>
</feature>
<dbReference type="OrthoDB" id="9759736at2"/>
<dbReference type="Pfam" id="PF01653">
    <property type="entry name" value="DNA_ligase_aden"/>
    <property type="match status" value="1"/>
</dbReference>
<dbReference type="GO" id="GO:0005829">
    <property type="term" value="C:cytosol"/>
    <property type="evidence" value="ECO:0007669"/>
    <property type="project" value="TreeGrafter"/>
</dbReference>
<keyword evidence="5 11" id="KW-0227">DNA damage</keyword>
<evidence type="ECO:0000256" key="7">
    <source>
        <dbReference type="ARBA" id="ARBA00022842"/>
    </source>
</evidence>
<dbReference type="NCBIfam" id="NF005932">
    <property type="entry name" value="PRK07956.1"/>
    <property type="match status" value="1"/>
</dbReference>
<dbReference type="SMART" id="SM00532">
    <property type="entry name" value="LIGANc"/>
    <property type="match status" value="1"/>
</dbReference>
<dbReference type="PANTHER" id="PTHR23389">
    <property type="entry name" value="CHROMOSOME TRANSMISSION FIDELITY FACTOR 18"/>
    <property type="match status" value="1"/>
</dbReference>
<dbReference type="SMART" id="SM00292">
    <property type="entry name" value="BRCT"/>
    <property type="match status" value="1"/>
</dbReference>
<evidence type="ECO:0000256" key="6">
    <source>
        <dbReference type="ARBA" id="ARBA00022833"/>
    </source>
</evidence>
<dbReference type="CDD" id="cd17748">
    <property type="entry name" value="BRCT_DNA_ligase_like"/>
    <property type="match status" value="1"/>
</dbReference>
<feature type="binding site" evidence="11">
    <location>
        <position position="443"/>
    </location>
    <ligand>
        <name>Zn(2+)</name>
        <dbReference type="ChEBI" id="CHEBI:29105"/>
    </ligand>
</feature>
<evidence type="ECO:0000259" key="12">
    <source>
        <dbReference type="PROSITE" id="PS50172"/>
    </source>
</evidence>
<dbReference type="InterPro" id="IPR012340">
    <property type="entry name" value="NA-bd_OB-fold"/>
</dbReference>
<comment type="function">
    <text evidence="1 11">DNA ligase that catalyzes the formation of phosphodiester linkages between 5'-phosphoryl and 3'-hydroxyl groups in double-stranded DNA using NAD as a coenzyme and as the energy source for the reaction. It is essential for DNA replication and repair of damaged DNA.</text>
</comment>
<feature type="binding site" evidence="11">
    <location>
        <begin position="81"/>
        <end position="82"/>
    </location>
    <ligand>
        <name>NAD(+)</name>
        <dbReference type="ChEBI" id="CHEBI:57540"/>
    </ligand>
</feature>
<comment type="similarity">
    <text evidence="11">Belongs to the NAD-dependent DNA ligase family. LigA subfamily.</text>
</comment>
<evidence type="ECO:0000313" key="13">
    <source>
        <dbReference type="EMBL" id="AXE21475.1"/>
    </source>
</evidence>
<accession>A0A344TS54</accession>
<evidence type="ECO:0000256" key="10">
    <source>
        <dbReference type="ARBA" id="ARBA00034005"/>
    </source>
</evidence>
<feature type="binding site" evidence="11">
    <location>
        <position position="323"/>
    </location>
    <ligand>
        <name>NAD(+)</name>
        <dbReference type="ChEBI" id="CHEBI:57540"/>
    </ligand>
</feature>
<dbReference type="PANTHER" id="PTHR23389:SF9">
    <property type="entry name" value="DNA LIGASE"/>
    <property type="match status" value="1"/>
</dbReference>
<keyword evidence="2 11" id="KW-0436">Ligase</keyword>
<dbReference type="GO" id="GO:0046872">
    <property type="term" value="F:metal ion binding"/>
    <property type="evidence" value="ECO:0007669"/>
    <property type="project" value="UniProtKB-KW"/>
</dbReference>
<dbReference type="InterPro" id="IPR010994">
    <property type="entry name" value="RuvA_2-like"/>
</dbReference>
<dbReference type="InterPro" id="IPR018239">
    <property type="entry name" value="DNA_ligase_AS"/>
</dbReference>
<dbReference type="NCBIfam" id="TIGR00575">
    <property type="entry name" value="dnlj"/>
    <property type="match status" value="1"/>
</dbReference>
<dbReference type="Gene3D" id="3.30.470.30">
    <property type="entry name" value="DNA ligase/mRNA capping enzyme"/>
    <property type="match status" value="1"/>
</dbReference>
<evidence type="ECO:0000313" key="14">
    <source>
        <dbReference type="Proteomes" id="UP000251993"/>
    </source>
</evidence>
<dbReference type="SUPFAM" id="SSF50249">
    <property type="entry name" value="Nucleic acid-binding proteins"/>
    <property type="match status" value="1"/>
</dbReference>
<comment type="cofactor">
    <cofactor evidence="11">
        <name>Mg(2+)</name>
        <dbReference type="ChEBI" id="CHEBI:18420"/>
    </cofactor>
    <cofactor evidence="11">
        <name>Mn(2+)</name>
        <dbReference type="ChEBI" id="CHEBI:29035"/>
    </cofactor>
</comment>
<feature type="binding site" evidence="11">
    <location>
        <position position="112"/>
    </location>
    <ligand>
        <name>NAD(+)</name>
        <dbReference type="ChEBI" id="CHEBI:57540"/>
    </ligand>
</feature>
<dbReference type="KEGG" id="run:DR864_08915"/>
<evidence type="ECO:0000256" key="9">
    <source>
        <dbReference type="ARBA" id="ARBA00023204"/>
    </source>
</evidence>
<keyword evidence="8 11" id="KW-0520">NAD</keyword>
<feature type="binding site" evidence="11">
    <location>
        <position position="184"/>
    </location>
    <ligand>
        <name>NAD(+)</name>
        <dbReference type="ChEBI" id="CHEBI:57540"/>
    </ligand>
</feature>
<dbReference type="CDD" id="cd00114">
    <property type="entry name" value="LIGANc"/>
    <property type="match status" value="1"/>
</dbReference>
<feature type="domain" description="BRCT" evidence="12">
    <location>
        <begin position="623"/>
        <end position="703"/>
    </location>
</feature>
<feature type="binding site" evidence="11">
    <location>
        <begin position="32"/>
        <end position="36"/>
    </location>
    <ligand>
        <name>NAD(+)</name>
        <dbReference type="ChEBI" id="CHEBI:57540"/>
    </ligand>
</feature>
<dbReference type="InterPro" id="IPR001679">
    <property type="entry name" value="DNA_ligase"/>
</dbReference>
<evidence type="ECO:0000256" key="4">
    <source>
        <dbReference type="ARBA" id="ARBA00022723"/>
    </source>
</evidence>
<dbReference type="SUPFAM" id="SSF56091">
    <property type="entry name" value="DNA ligase/mRNA capping enzyme, catalytic domain"/>
    <property type="match status" value="1"/>
</dbReference>
<dbReference type="Gene3D" id="6.20.10.30">
    <property type="match status" value="1"/>
</dbReference>
<dbReference type="Pfam" id="PF03119">
    <property type="entry name" value="DNA_ligase_ZBD"/>
    <property type="match status" value="1"/>
</dbReference>
<dbReference type="SUPFAM" id="SSF47781">
    <property type="entry name" value="RuvA domain 2-like"/>
    <property type="match status" value="1"/>
</dbReference>
<dbReference type="InterPro" id="IPR004150">
    <property type="entry name" value="NAD_DNA_ligase_OB"/>
</dbReference>
<comment type="catalytic activity">
    <reaction evidence="10 11">
        <text>NAD(+) + (deoxyribonucleotide)n-3'-hydroxyl + 5'-phospho-(deoxyribonucleotide)m = (deoxyribonucleotide)n+m + AMP + beta-nicotinamide D-nucleotide.</text>
        <dbReference type="EC" id="6.5.1.2"/>
    </reaction>
</comment>
<dbReference type="SUPFAM" id="SSF52113">
    <property type="entry name" value="BRCT domain"/>
    <property type="match status" value="1"/>
</dbReference>
<dbReference type="EC" id="6.5.1.2" evidence="11"/>
<dbReference type="PROSITE" id="PS50172">
    <property type="entry name" value="BRCT"/>
    <property type="match status" value="1"/>
</dbReference>
<evidence type="ECO:0000256" key="11">
    <source>
        <dbReference type="HAMAP-Rule" id="MF_01588"/>
    </source>
</evidence>
<organism evidence="13 14">
    <name type="scientific">Runella rosea</name>
    <dbReference type="NCBI Taxonomy" id="2259595"/>
    <lineage>
        <taxon>Bacteria</taxon>
        <taxon>Pseudomonadati</taxon>
        <taxon>Bacteroidota</taxon>
        <taxon>Cytophagia</taxon>
        <taxon>Cytophagales</taxon>
        <taxon>Spirosomataceae</taxon>
        <taxon>Runella</taxon>
    </lineage>
</organism>
<proteinExistence type="inferred from homology"/>
<dbReference type="GO" id="GO:0003911">
    <property type="term" value="F:DNA ligase (NAD+) activity"/>
    <property type="evidence" value="ECO:0007669"/>
    <property type="project" value="UniProtKB-UniRule"/>
</dbReference>
<feature type="binding site" evidence="11">
    <location>
        <position position="449"/>
    </location>
    <ligand>
        <name>Zn(2+)</name>
        <dbReference type="ChEBI" id="CHEBI:29105"/>
    </ligand>
</feature>
<keyword evidence="7 11" id="KW-0460">Magnesium</keyword>
<dbReference type="EMBL" id="CP030850">
    <property type="protein sequence ID" value="AXE21475.1"/>
    <property type="molecule type" value="Genomic_DNA"/>
</dbReference>
<keyword evidence="11" id="KW-0464">Manganese</keyword>
<dbReference type="InterPro" id="IPR013839">
    <property type="entry name" value="DNAligase_adenylation"/>
</dbReference>
<keyword evidence="9 11" id="KW-0234">DNA repair</keyword>
<dbReference type="HAMAP" id="MF_01588">
    <property type="entry name" value="DNA_ligase_A"/>
    <property type="match status" value="1"/>
</dbReference>
<feature type="binding site" evidence="11">
    <location>
        <position position="299"/>
    </location>
    <ligand>
        <name>NAD(+)</name>
        <dbReference type="ChEBI" id="CHEBI:57540"/>
    </ligand>
</feature>